<accession>A0A975CKP5</accession>
<dbReference type="Proteomes" id="UP000663920">
    <property type="component" value="Chromosome"/>
</dbReference>
<name>A0A975CKP5_9FLAO</name>
<proteinExistence type="predicted"/>
<protein>
    <submittedName>
        <fullName evidence="1">Uncharacterized protein</fullName>
    </submittedName>
</protein>
<dbReference type="KEGG" id="pcea:J3359_09190"/>
<dbReference type="RefSeq" id="WP_208076629.1">
    <property type="nucleotide sequence ID" value="NZ_CP071869.1"/>
</dbReference>
<organism evidence="1 2">
    <name type="scientific">Polaribacter cellanae</name>
    <dbReference type="NCBI Taxonomy" id="2818493"/>
    <lineage>
        <taxon>Bacteria</taxon>
        <taxon>Pseudomonadati</taxon>
        <taxon>Bacteroidota</taxon>
        <taxon>Flavobacteriia</taxon>
        <taxon>Flavobacteriales</taxon>
        <taxon>Flavobacteriaceae</taxon>
    </lineage>
</organism>
<dbReference type="AlphaFoldDB" id="A0A975CKP5"/>
<keyword evidence="2" id="KW-1185">Reference proteome</keyword>
<gene>
    <name evidence="1" type="ORF">J3359_09190</name>
</gene>
<sequence>MIIEKNEPNRDNPPYNIIIKAKVRFPDELRNREMQKFDTVQKIQPQYPCRFYDSNTNDSKINRFNGRKKGTYKDAIALIISGSSWI</sequence>
<reference evidence="1 2" key="1">
    <citation type="submission" date="2021-03" db="EMBL/GenBank/DDBJ databases">
        <title>Complete genome of Polaribacter_sp.SM13.</title>
        <authorList>
            <person name="Jeong S.W."/>
            <person name="Bae J.W."/>
        </authorList>
    </citation>
    <scope>NUCLEOTIDE SEQUENCE [LARGE SCALE GENOMIC DNA]</scope>
    <source>
        <strain evidence="1 2">SM13</strain>
    </source>
</reference>
<evidence type="ECO:0000313" key="2">
    <source>
        <dbReference type="Proteomes" id="UP000663920"/>
    </source>
</evidence>
<evidence type="ECO:0000313" key="1">
    <source>
        <dbReference type="EMBL" id="QTE21025.1"/>
    </source>
</evidence>
<dbReference type="EMBL" id="CP071869">
    <property type="protein sequence ID" value="QTE21025.1"/>
    <property type="molecule type" value="Genomic_DNA"/>
</dbReference>